<dbReference type="Pfam" id="PF01202">
    <property type="entry name" value="SKI"/>
    <property type="match status" value="1"/>
</dbReference>
<keyword evidence="6 11" id="KW-0547">Nucleotide-binding</keyword>
<dbReference type="PROSITE" id="PS01128">
    <property type="entry name" value="SHIKIMATE_KINASE"/>
    <property type="match status" value="1"/>
</dbReference>
<evidence type="ECO:0000256" key="9">
    <source>
        <dbReference type="ARBA" id="ARBA00023141"/>
    </source>
</evidence>
<comment type="subcellular location">
    <subcellularLocation>
        <location evidence="11">Cytoplasm</location>
    </subcellularLocation>
</comment>
<reference evidence="12 13" key="1">
    <citation type="journal article" date="2016" name="Nat. Commun.">
        <title>Thousands of microbial genomes shed light on interconnected biogeochemical processes in an aquifer system.</title>
        <authorList>
            <person name="Anantharaman K."/>
            <person name="Brown C.T."/>
            <person name="Hug L.A."/>
            <person name="Sharon I."/>
            <person name="Castelle C.J."/>
            <person name="Probst A.J."/>
            <person name="Thomas B.C."/>
            <person name="Singh A."/>
            <person name="Wilkins M.J."/>
            <person name="Karaoz U."/>
            <person name="Brodie E.L."/>
            <person name="Williams K.H."/>
            <person name="Hubbard S.S."/>
            <person name="Banfield J.F."/>
        </authorList>
    </citation>
    <scope>NUCLEOTIDE SEQUENCE [LARGE SCALE GENOMIC DNA]</scope>
</reference>
<feature type="binding site" evidence="11">
    <location>
        <position position="78"/>
    </location>
    <ligand>
        <name>substrate</name>
    </ligand>
</feature>
<keyword evidence="9 11" id="KW-0057">Aromatic amino acid biosynthesis</keyword>
<feature type="binding site" evidence="11">
    <location>
        <position position="137"/>
    </location>
    <ligand>
        <name>substrate</name>
    </ligand>
</feature>
<dbReference type="Proteomes" id="UP000178264">
    <property type="component" value="Unassembled WGS sequence"/>
</dbReference>
<comment type="cofactor">
    <cofactor evidence="11">
        <name>Mg(2+)</name>
        <dbReference type="ChEBI" id="CHEBI:18420"/>
    </cofactor>
    <text evidence="11">Binds 1 Mg(2+) ion per subunit.</text>
</comment>
<evidence type="ECO:0000313" key="12">
    <source>
        <dbReference type="EMBL" id="OGL88329.1"/>
    </source>
</evidence>
<keyword evidence="11" id="KW-0460">Magnesium</keyword>
<feature type="binding site" evidence="11">
    <location>
        <position position="56"/>
    </location>
    <ligand>
        <name>substrate</name>
    </ligand>
</feature>
<accession>A0A1F7VCU4</accession>
<evidence type="ECO:0000256" key="1">
    <source>
        <dbReference type="ARBA" id="ARBA00004842"/>
    </source>
</evidence>
<dbReference type="InterPro" id="IPR027417">
    <property type="entry name" value="P-loop_NTPase"/>
</dbReference>
<evidence type="ECO:0000256" key="3">
    <source>
        <dbReference type="ARBA" id="ARBA00012154"/>
    </source>
</evidence>
<evidence type="ECO:0000256" key="5">
    <source>
        <dbReference type="ARBA" id="ARBA00022679"/>
    </source>
</evidence>
<dbReference type="UniPathway" id="UPA00053">
    <property type="reaction ID" value="UER00088"/>
</dbReference>
<comment type="catalytic activity">
    <reaction evidence="10 11">
        <text>shikimate + ATP = 3-phosphoshikimate + ADP + H(+)</text>
        <dbReference type="Rhea" id="RHEA:13121"/>
        <dbReference type="ChEBI" id="CHEBI:15378"/>
        <dbReference type="ChEBI" id="CHEBI:30616"/>
        <dbReference type="ChEBI" id="CHEBI:36208"/>
        <dbReference type="ChEBI" id="CHEBI:145989"/>
        <dbReference type="ChEBI" id="CHEBI:456216"/>
        <dbReference type="EC" id="2.7.1.71"/>
    </reaction>
</comment>
<dbReference type="PANTHER" id="PTHR21087">
    <property type="entry name" value="SHIKIMATE KINASE"/>
    <property type="match status" value="1"/>
</dbReference>
<dbReference type="GO" id="GO:0000287">
    <property type="term" value="F:magnesium ion binding"/>
    <property type="evidence" value="ECO:0007669"/>
    <property type="project" value="UniProtKB-UniRule"/>
</dbReference>
<dbReference type="GO" id="GO:0009423">
    <property type="term" value="P:chorismate biosynthetic process"/>
    <property type="evidence" value="ECO:0007669"/>
    <property type="project" value="UniProtKB-UniRule"/>
</dbReference>
<name>A0A1F7VCU4_9BACT</name>
<evidence type="ECO:0000256" key="7">
    <source>
        <dbReference type="ARBA" id="ARBA00022777"/>
    </source>
</evidence>
<dbReference type="GO" id="GO:0005524">
    <property type="term" value="F:ATP binding"/>
    <property type="evidence" value="ECO:0007669"/>
    <property type="project" value="UniProtKB-UniRule"/>
</dbReference>
<evidence type="ECO:0000256" key="10">
    <source>
        <dbReference type="ARBA" id="ARBA00048567"/>
    </source>
</evidence>
<comment type="pathway">
    <text evidence="1 11">Metabolic intermediate biosynthesis; chorismate biosynthesis; chorismate from D-erythrose 4-phosphate and phosphoenolpyruvate: step 5/7.</text>
</comment>
<dbReference type="PRINTS" id="PR01100">
    <property type="entry name" value="SHIKIMTKNASE"/>
</dbReference>
<organism evidence="12 13">
    <name type="scientific">Candidatus Uhrbacteria bacterium RIFCSPLOWO2_02_FULL_49_11</name>
    <dbReference type="NCBI Taxonomy" id="1802409"/>
    <lineage>
        <taxon>Bacteria</taxon>
        <taxon>Candidatus Uhriibacteriota</taxon>
    </lineage>
</organism>
<keyword evidence="4 11" id="KW-0028">Amino-acid biosynthesis</keyword>
<dbReference type="CDD" id="cd00464">
    <property type="entry name" value="SK"/>
    <property type="match status" value="1"/>
</dbReference>
<dbReference type="InterPro" id="IPR000623">
    <property type="entry name" value="Shikimate_kinase/TSH1"/>
</dbReference>
<dbReference type="GO" id="GO:0004765">
    <property type="term" value="F:shikimate kinase activity"/>
    <property type="evidence" value="ECO:0007669"/>
    <property type="project" value="UniProtKB-UniRule"/>
</dbReference>
<dbReference type="EC" id="2.7.1.71" evidence="3 11"/>
<feature type="binding site" evidence="11">
    <location>
        <begin position="10"/>
        <end position="15"/>
    </location>
    <ligand>
        <name>ATP</name>
        <dbReference type="ChEBI" id="CHEBI:30616"/>
    </ligand>
</feature>
<dbReference type="GO" id="GO:0009073">
    <property type="term" value="P:aromatic amino acid family biosynthetic process"/>
    <property type="evidence" value="ECO:0007669"/>
    <property type="project" value="UniProtKB-KW"/>
</dbReference>
<dbReference type="AlphaFoldDB" id="A0A1F7VCU4"/>
<dbReference type="HAMAP" id="MF_00109">
    <property type="entry name" value="Shikimate_kinase"/>
    <property type="match status" value="1"/>
</dbReference>
<gene>
    <name evidence="11" type="primary">aroK</name>
    <name evidence="12" type="ORF">A3I42_01330</name>
</gene>
<sequence length="172" mass="19049">MNIVLIGMRGSGKTTVGKLLADTLGYAFLDTDSLIEKRVGASLEDFVNEEGWDAFRRHEAEAVVQVAGDEKAVIATGGGVVMNNESVTRLKTNGFLVLLYAPVERLVERLQGEKEERPTLTDAETFEEDMLRTWKEREAQYRAVADAVVDVSGKAPHVIVQEIIVQFNKIIL</sequence>
<dbReference type="GO" id="GO:0008652">
    <property type="term" value="P:amino acid biosynthetic process"/>
    <property type="evidence" value="ECO:0007669"/>
    <property type="project" value="UniProtKB-KW"/>
</dbReference>
<evidence type="ECO:0000256" key="11">
    <source>
        <dbReference type="HAMAP-Rule" id="MF_00109"/>
    </source>
</evidence>
<comment type="caution">
    <text evidence="11">Lacks conserved residue(s) required for the propagation of feature annotation.</text>
</comment>
<dbReference type="SUPFAM" id="SSF52540">
    <property type="entry name" value="P-loop containing nucleoside triphosphate hydrolases"/>
    <property type="match status" value="1"/>
</dbReference>
<protein>
    <recommendedName>
        <fullName evidence="3 11">Shikimate kinase</fullName>
        <shortName evidence="11">SK</shortName>
        <ecNumber evidence="3 11">2.7.1.71</ecNumber>
    </recommendedName>
</protein>
<feature type="binding site" evidence="11">
    <location>
        <position position="32"/>
    </location>
    <ligand>
        <name>substrate</name>
    </ligand>
</feature>
<comment type="caution">
    <text evidence="12">The sequence shown here is derived from an EMBL/GenBank/DDBJ whole genome shotgun (WGS) entry which is preliminary data.</text>
</comment>
<evidence type="ECO:0000256" key="6">
    <source>
        <dbReference type="ARBA" id="ARBA00022741"/>
    </source>
</evidence>
<feature type="binding site" evidence="11">
    <location>
        <position position="14"/>
    </location>
    <ligand>
        <name>Mg(2+)</name>
        <dbReference type="ChEBI" id="CHEBI:18420"/>
    </ligand>
</feature>
<dbReference type="GO" id="GO:0005829">
    <property type="term" value="C:cytosol"/>
    <property type="evidence" value="ECO:0007669"/>
    <property type="project" value="TreeGrafter"/>
</dbReference>
<feature type="binding site" evidence="11">
    <location>
        <position position="117"/>
    </location>
    <ligand>
        <name>ATP</name>
        <dbReference type="ChEBI" id="CHEBI:30616"/>
    </ligand>
</feature>
<keyword evidence="5 11" id="KW-0808">Transferase</keyword>
<evidence type="ECO:0000256" key="4">
    <source>
        <dbReference type="ARBA" id="ARBA00022605"/>
    </source>
</evidence>
<dbReference type="InterPro" id="IPR031322">
    <property type="entry name" value="Shikimate/glucono_kinase"/>
</dbReference>
<keyword evidence="11" id="KW-0479">Metal-binding</keyword>
<proteinExistence type="inferred from homology"/>
<comment type="similarity">
    <text evidence="2 11">Belongs to the shikimate kinase family.</text>
</comment>
<comment type="function">
    <text evidence="11">Catalyzes the specific phosphorylation of the 3-hydroxyl group of shikimic acid using ATP as a cosubstrate.</text>
</comment>
<keyword evidence="7 11" id="KW-0418">Kinase</keyword>
<dbReference type="InterPro" id="IPR023000">
    <property type="entry name" value="Shikimate_kinase_CS"/>
</dbReference>
<evidence type="ECO:0000256" key="8">
    <source>
        <dbReference type="ARBA" id="ARBA00022840"/>
    </source>
</evidence>
<keyword evidence="8 11" id="KW-0067">ATP-binding</keyword>
<dbReference type="Gene3D" id="3.40.50.300">
    <property type="entry name" value="P-loop containing nucleotide triphosphate hydrolases"/>
    <property type="match status" value="1"/>
</dbReference>
<keyword evidence="11" id="KW-0963">Cytoplasm</keyword>
<evidence type="ECO:0000256" key="2">
    <source>
        <dbReference type="ARBA" id="ARBA00006997"/>
    </source>
</evidence>
<comment type="subunit">
    <text evidence="11">Monomer.</text>
</comment>
<dbReference type="PANTHER" id="PTHR21087:SF16">
    <property type="entry name" value="SHIKIMATE KINASE 1, CHLOROPLASTIC"/>
    <property type="match status" value="1"/>
</dbReference>
<dbReference type="EMBL" id="MGER01000037">
    <property type="protein sequence ID" value="OGL88329.1"/>
    <property type="molecule type" value="Genomic_DNA"/>
</dbReference>
<evidence type="ECO:0000313" key="13">
    <source>
        <dbReference type="Proteomes" id="UP000178264"/>
    </source>
</evidence>